<dbReference type="Proteomes" id="UP001215598">
    <property type="component" value="Unassembled WGS sequence"/>
</dbReference>
<accession>A0AAD7JS20</accession>
<evidence type="ECO:0000313" key="4">
    <source>
        <dbReference type="Proteomes" id="UP001215598"/>
    </source>
</evidence>
<keyword evidence="4" id="KW-1185">Reference proteome</keyword>
<protein>
    <submittedName>
        <fullName evidence="3">Uncharacterized protein</fullName>
    </submittedName>
</protein>
<keyword evidence="2" id="KW-0732">Signal</keyword>
<name>A0AAD7JS20_9AGAR</name>
<feature type="chain" id="PRO_5042050549" evidence="2">
    <location>
        <begin position="27"/>
        <end position="147"/>
    </location>
</feature>
<evidence type="ECO:0000256" key="2">
    <source>
        <dbReference type="SAM" id="SignalP"/>
    </source>
</evidence>
<proteinExistence type="predicted"/>
<feature type="signal peptide" evidence="2">
    <location>
        <begin position="1"/>
        <end position="26"/>
    </location>
</feature>
<reference evidence="3" key="1">
    <citation type="submission" date="2023-03" db="EMBL/GenBank/DDBJ databases">
        <title>Massive genome expansion in bonnet fungi (Mycena s.s.) driven by repeated elements and novel gene families across ecological guilds.</title>
        <authorList>
            <consortium name="Lawrence Berkeley National Laboratory"/>
            <person name="Harder C.B."/>
            <person name="Miyauchi S."/>
            <person name="Viragh M."/>
            <person name="Kuo A."/>
            <person name="Thoen E."/>
            <person name="Andreopoulos B."/>
            <person name="Lu D."/>
            <person name="Skrede I."/>
            <person name="Drula E."/>
            <person name="Henrissat B."/>
            <person name="Morin E."/>
            <person name="Kohler A."/>
            <person name="Barry K."/>
            <person name="LaButti K."/>
            <person name="Morin E."/>
            <person name="Salamov A."/>
            <person name="Lipzen A."/>
            <person name="Mereny Z."/>
            <person name="Hegedus B."/>
            <person name="Baldrian P."/>
            <person name="Stursova M."/>
            <person name="Weitz H."/>
            <person name="Taylor A."/>
            <person name="Grigoriev I.V."/>
            <person name="Nagy L.G."/>
            <person name="Martin F."/>
            <person name="Kauserud H."/>
        </authorList>
    </citation>
    <scope>NUCLEOTIDE SEQUENCE</scope>
    <source>
        <strain evidence="3">CBHHK182m</strain>
    </source>
</reference>
<feature type="region of interest" description="Disordered" evidence="1">
    <location>
        <begin position="65"/>
        <end position="94"/>
    </location>
</feature>
<comment type="caution">
    <text evidence="3">The sequence shown here is derived from an EMBL/GenBank/DDBJ whole genome shotgun (WGS) entry which is preliminary data.</text>
</comment>
<feature type="region of interest" description="Disordered" evidence="1">
    <location>
        <begin position="109"/>
        <end position="147"/>
    </location>
</feature>
<feature type="compositionally biased region" description="Polar residues" evidence="1">
    <location>
        <begin position="109"/>
        <end position="118"/>
    </location>
</feature>
<gene>
    <name evidence="3" type="ORF">B0H16DRAFT_1452506</name>
</gene>
<dbReference type="AlphaFoldDB" id="A0AAD7JS20"/>
<dbReference type="EMBL" id="JARKIB010000018">
    <property type="protein sequence ID" value="KAJ7769300.1"/>
    <property type="molecule type" value="Genomic_DNA"/>
</dbReference>
<organism evidence="3 4">
    <name type="scientific">Mycena metata</name>
    <dbReference type="NCBI Taxonomy" id="1033252"/>
    <lineage>
        <taxon>Eukaryota</taxon>
        <taxon>Fungi</taxon>
        <taxon>Dikarya</taxon>
        <taxon>Basidiomycota</taxon>
        <taxon>Agaricomycotina</taxon>
        <taxon>Agaricomycetes</taxon>
        <taxon>Agaricomycetidae</taxon>
        <taxon>Agaricales</taxon>
        <taxon>Marasmiineae</taxon>
        <taxon>Mycenaceae</taxon>
        <taxon>Mycena</taxon>
    </lineage>
</organism>
<feature type="compositionally biased region" description="Basic and acidic residues" evidence="1">
    <location>
        <begin position="131"/>
        <end position="147"/>
    </location>
</feature>
<sequence length="147" mass="16037">MDPLHHPLPLLLHHPLLLALFKSVSTTGEHGAFSLPFSAKNGALSALAVSSRNTTLSKGDRLTGLELRDGKCPIPSKKRLSRSEQKAYPRSRRQPGVVPQLLVWLSENSGDVTESSGDATEDQSPGVLEGTRGRREQDHNKGEVKRQ</sequence>
<evidence type="ECO:0000256" key="1">
    <source>
        <dbReference type="SAM" id="MobiDB-lite"/>
    </source>
</evidence>
<evidence type="ECO:0000313" key="3">
    <source>
        <dbReference type="EMBL" id="KAJ7769300.1"/>
    </source>
</evidence>